<evidence type="ECO:0000313" key="2">
    <source>
        <dbReference type="Proteomes" id="UP000653305"/>
    </source>
</evidence>
<protein>
    <recommendedName>
        <fullName evidence="3">DUF1985 domain-containing protein</fullName>
    </recommendedName>
</protein>
<evidence type="ECO:0008006" key="3">
    <source>
        <dbReference type="Google" id="ProtNLM"/>
    </source>
</evidence>
<gene>
    <name evidence="1" type="ORF">PHJA_001441700</name>
</gene>
<reference evidence="1" key="1">
    <citation type="submission" date="2020-07" db="EMBL/GenBank/DDBJ databases">
        <title>Ethylene signaling mediates host invasion by parasitic plants.</title>
        <authorList>
            <person name="Yoshida S."/>
        </authorList>
    </citation>
    <scope>NUCLEOTIDE SEQUENCE</scope>
    <source>
        <strain evidence="1">Okayama</strain>
    </source>
</reference>
<name>A0A830C993_9LAMI</name>
<dbReference type="EMBL" id="BMAC01000297">
    <property type="protein sequence ID" value="GFP92974.1"/>
    <property type="molecule type" value="Genomic_DNA"/>
</dbReference>
<accession>A0A830C993</accession>
<keyword evidence="2" id="KW-1185">Reference proteome</keyword>
<proteinExistence type="predicted"/>
<comment type="caution">
    <text evidence="1">The sequence shown here is derived from an EMBL/GenBank/DDBJ whole genome shotgun (WGS) entry which is preliminary data.</text>
</comment>
<dbReference type="Proteomes" id="UP000653305">
    <property type="component" value="Unassembled WGS sequence"/>
</dbReference>
<sequence>MSVADFPAQPPHVWSCMRPSFKQKKSFINTYVKTEPWMLCLGNKLRGQKYGLTSLSFVSVISSYGFRSVSMLGDWSECFFFADSLDDQVKIAKILFVYAILFGIDGRTKSIEKWLWVLIEDENRWTNFPWGAYSSISL</sequence>
<dbReference type="AlphaFoldDB" id="A0A830C993"/>
<evidence type="ECO:0000313" key="1">
    <source>
        <dbReference type="EMBL" id="GFP92974.1"/>
    </source>
</evidence>
<organism evidence="1 2">
    <name type="scientific">Phtheirospermum japonicum</name>
    <dbReference type="NCBI Taxonomy" id="374723"/>
    <lineage>
        <taxon>Eukaryota</taxon>
        <taxon>Viridiplantae</taxon>
        <taxon>Streptophyta</taxon>
        <taxon>Embryophyta</taxon>
        <taxon>Tracheophyta</taxon>
        <taxon>Spermatophyta</taxon>
        <taxon>Magnoliopsida</taxon>
        <taxon>eudicotyledons</taxon>
        <taxon>Gunneridae</taxon>
        <taxon>Pentapetalae</taxon>
        <taxon>asterids</taxon>
        <taxon>lamiids</taxon>
        <taxon>Lamiales</taxon>
        <taxon>Orobanchaceae</taxon>
        <taxon>Orobanchaceae incertae sedis</taxon>
        <taxon>Phtheirospermum</taxon>
    </lineage>
</organism>
<dbReference type="OrthoDB" id="1194650at2759"/>